<dbReference type="Gene3D" id="1.10.510.10">
    <property type="entry name" value="Transferase(Phosphotransferase) domain 1"/>
    <property type="match status" value="1"/>
</dbReference>
<keyword evidence="3" id="KW-0418">Kinase</keyword>
<protein>
    <submittedName>
        <fullName evidence="7">PQQ-binding-like beta-propeller repeat protein</fullName>
    </submittedName>
</protein>
<evidence type="ECO:0000313" key="8">
    <source>
        <dbReference type="Proteomes" id="UP001595979"/>
    </source>
</evidence>
<keyword evidence="1" id="KW-0808">Transferase</keyword>
<evidence type="ECO:0000256" key="1">
    <source>
        <dbReference type="ARBA" id="ARBA00022679"/>
    </source>
</evidence>
<keyword evidence="8" id="KW-1185">Reference proteome</keyword>
<dbReference type="RefSeq" id="WP_380045549.1">
    <property type="nucleotide sequence ID" value="NZ_JBHSOH010000003.1"/>
</dbReference>
<evidence type="ECO:0000256" key="3">
    <source>
        <dbReference type="ARBA" id="ARBA00022777"/>
    </source>
</evidence>
<sequence length="678" mass="71271">MPLETGVLLAGRYDLRALLGEGGSAQVFRAGDALLGREVAVKVMHAHVPESDRRRFLREVRTLARLTHPGVVPVLDLGEEHEGGRPFFTMPLLTGGPITALGPLEDAPGPLARFLTAAAFASRALHFVHAQGIVHRDLTPGNVLLDGAGLPRIMDFGLVALSEQTRHLTRSGVTLGTPAYMAPEQAKGAGVDARSDLYALGAVLYRVACGSPPFVGDSDQSVLYQHVYEAAPDPRELNPAIPDAVAQVLLALLAKRPERRPENGEVLAHLWALARRDVWTAHARGQYRGGRVRSGEHPDGPARVARLQEAWSVPLPGEVTWPAAVVGEGDLVAVGTRGGQLVLTHTSGRPYATFAARDEVTAPATFLGGHVLYGAWDGTLRRAELQGGAEVWRHQARAEFTGAPTVWADRVLAASRDGHLHALNLRTGELAWAYRTGGPLAASPVIWAGAALLCDENGWLHAIDARSGAPLWKVEVGTVHATPALLPTGPAEATLVVATWPGEVHALHLSAASGRAALSAAEPILWTYDLEDEVWASPAIARSALPASGPALPGGPDGEAARGPAGGHGVVVVAGWGGTVRALRLPDGEDLWSHALEGRVTASPVISGGLVYLASELGELAALDLGTGAVRWTRRERTGVQATPLAAGGALYVAFMDGTLRAYRDATPAWTAGGARDD</sequence>
<dbReference type="Pfam" id="PF00069">
    <property type="entry name" value="Pkinase"/>
    <property type="match status" value="1"/>
</dbReference>
<dbReference type="Gene3D" id="3.30.200.20">
    <property type="entry name" value="Phosphorylase Kinase, domain 1"/>
    <property type="match status" value="1"/>
</dbReference>
<dbReference type="CDD" id="cd14014">
    <property type="entry name" value="STKc_PknB_like"/>
    <property type="match status" value="1"/>
</dbReference>
<dbReference type="Proteomes" id="UP001595979">
    <property type="component" value="Unassembled WGS sequence"/>
</dbReference>
<dbReference type="InterPro" id="IPR017441">
    <property type="entry name" value="Protein_kinase_ATP_BS"/>
</dbReference>
<dbReference type="PANTHER" id="PTHR43289">
    <property type="entry name" value="MITOGEN-ACTIVATED PROTEIN KINASE KINASE KINASE 20-RELATED"/>
    <property type="match status" value="1"/>
</dbReference>
<gene>
    <name evidence="7" type="ORF">ACFPQ6_01240</name>
</gene>
<name>A0ABW1DEE8_9DEIO</name>
<keyword evidence="2 5" id="KW-0547">Nucleotide-binding</keyword>
<keyword evidence="4 5" id="KW-0067">ATP-binding</keyword>
<reference evidence="8" key="1">
    <citation type="journal article" date="2019" name="Int. J. Syst. Evol. Microbiol.">
        <title>The Global Catalogue of Microorganisms (GCM) 10K type strain sequencing project: providing services to taxonomists for standard genome sequencing and annotation.</title>
        <authorList>
            <consortium name="The Broad Institute Genomics Platform"/>
            <consortium name="The Broad Institute Genome Sequencing Center for Infectious Disease"/>
            <person name="Wu L."/>
            <person name="Ma J."/>
        </authorList>
    </citation>
    <scope>NUCLEOTIDE SEQUENCE [LARGE SCALE GENOMIC DNA]</scope>
    <source>
        <strain evidence="8">CGMCC 1.15053</strain>
    </source>
</reference>
<proteinExistence type="predicted"/>
<dbReference type="InterPro" id="IPR011047">
    <property type="entry name" value="Quinoprotein_ADH-like_sf"/>
</dbReference>
<dbReference type="SMART" id="SM00564">
    <property type="entry name" value="PQQ"/>
    <property type="match status" value="7"/>
</dbReference>
<dbReference type="InterPro" id="IPR015943">
    <property type="entry name" value="WD40/YVTN_repeat-like_dom_sf"/>
</dbReference>
<evidence type="ECO:0000313" key="7">
    <source>
        <dbReference type="EMBL" id="MFC5846920.1"/>
    </source>
</evidence>
<dbReference type="InterPro" id="IPR002372">
    <property type="entry name" value="PQQ_rpt_dom"/>
</dbReference>
<dbReference type="PANTHER" id="PTHR43289:SF34">
    <property type="entry name" value="SERINE_THREONINE-PROTEIN KINASE YBDM-RELATED"/>
    <property type="match status" value="1"/>
</dbReference>
<dbReference type="EMBL" id="JBHSOH010000003">
    <property type="protein sequence ID" value="MFC5846920.1"/>
    <property type="molecule type" value="Genomic_DNA"/>
</dbReference>
<dbReference type="SUPFAM" id="SSF56112">
    <property type="entry name" value="Protein kinase-like (PK-like)"/>
    <property type="match status" value="1"/>
</dbReference>
<dbReference type="InterPro" id="IPR018391">
    <property type="entry name" value="PQQ_b-propeller_rpt"/>
</dbReference>
<dbReference type="Gene3D" id="2.130.10.10">
    <property type="entry name" value="YVTN repeat-like/Quinoprotein amine dehydrogenase"/>
    <property type="match status" value="2"/>
</dbReference>
<evidence type="ECO:0000256" key="4">
    <source>
        <dbReference type="ARBA" id="ARBA00022840"/>
    </source>
</evidence>
<comment type="caution">
    <text evidence="7">The sequence shown here is derived from an EMBL/GenBank/DDBJ whole genome shotgun (WGS) entry which is preliminary data.</text>
</comment>
<accession>A0ABW1DEE8</accession>
<dbReference type="Pfam" id="PF13360">
    <property type="entry name" value="PQQ_2"/>
    <property type="match status" value="2"/>
</dbReference>
<dbReference type="PROSITE" id="PS00109">
    <property type="entry name" value="PROTEIN_KINASE_TYR"/>
    <property type="match status" value="1"/>
</dbReference>
<evidence type="ECO:0000259" key="6">
    <source>
        <dbReference type="PROSITE" id="PS50011"/>
    </source>
</evidence>
<feature type="binding site" evidence="5">
    <location>
        <position position="42"/>
    </location>
    <ligand>
        <name>ATP</name>
        <dbReference type="ChEBI" id="CHEBI:30616"/>
    </ligand>
</feature>
<dbReference type="InterPro" id="IPR000719">
    <property type="entry name" value="Prot_kinase_dom"/>
</dbReference>
<dbReference type="PROSITE" id="PS00107">
    <property type="entry name" value="PROTEIN_KINASE_ATP"/>
    <property type="match status" value="1"/>
</dbReference>
<dbReference type="InterPro" id="IPR008266">
    <property type="entry name" value="Tyr_kinase_AS"/>
</dbReference>
<organism evidence="7 8">
    <name type="scientific">Deinococcus petrolearius</name>
    <dbReference type="NCBI Taxonomy" id="1751295"/>
    <lineage>
        <taxon>Bacteria</taxon>
        <taxon>Thermotogati</taxon>
        <taxon>Deinococcota</taxon>
        <taxon>Deinococci</taxon>
        <taxon>Deinococcales</taxon>
        <taxon>Deinococcaceae</taxon>
        <taxon>Deinococcus</taxon>
    </lineage>
</organism>
<evidence type="ECO:0000256" key="5">
    <source>
        <dbReference type="PROSITE-ProRule" id="PRU10141"/>
    </source>
</evidence>
<evidence type="ECO:0000256" key="2">
    <source>
        <dbReference type="ARBA" id="ARBA00022741"/>
    </source>
</evidence>
<feature type="domain" description="Protein kinase" evidence="6">
    <location>
        <begin position="13"/>
        <end position="272"/>
    </location>
</feature>
<dbReference type="SUPFAM" id="SSF50998">
    <property type="entry name" value="Quinoprotein alcohol dehydrogenase-like"/>
    <property type="match status" value="2"/>
</dbReference>
<dbReference type="PROSITE" id="PS50011">
    <property type="entry name" value="PROTEIN_KINASE_DOM"/>
    <property type="match status" value="1"/>
</dbReference>
<dbReference type="InterPro" id="IPR011009">
    <property type="entry name" value="Kinase-like_dom_sf"/>
</dbReference>